<organism evidence="3 4">
    <name type="scientific">Leucocoprinus birnbaumii</name>
    <dbReference type="NCBI Taxonomy" id="56174"/>
    <lineage>
        <taxon>Eukaryota</taxon>
        <taxon>Fungi</taxon>
        <taxon>Dikarya</taxon>
        <taxon>Basidiomycota</taxon>
        <taxon>Agaricomycotina</taxon>
        <taxon>Agaricomycetes</taxon>
        <taxon>Agaricomycetidae</taxon>
        <taxon>Agaricales</taxon>
        <taxon>Agaricineae</taxon>
        <taxon>Agaricaceae</taxon>
        <taxon>Leucocoprinus</taxon>
    </lineage>
</organism>
<dbReference type="GO" id="GO:0006388">
    <property type="term" value="P:tRNA splicing, via endonucleolytic cleavage and ligation"/>
    <property type="evidence" value="ECO:0007669"/>
    <property type="project" value="InterPro"/>
</dbReference>
<dbReference type="GO" id="GO:0005524">
    <property type="term" value="F:ATP binding"/>
    <property type="evidence" value="ECO:0007669"/>
    <property type="project" value="InterPro"/>
</dbReference>
<feature type="compositionally biased region" description="Polar residues" evidence="1">
    <location>
        <begin position="43"/>
        <end position="64"/>
    </location>
</feature>
<dbReference type="Pfam" id="PF08302">
    <property type="entry name" value="tRNA_lig_CPD"/>
    <property type="match status" value="1"/>
</dbReference>
<dbReference type="PANTHER" id="PTHR32004">
    <property type="entry name" value="TRNA LIGASE"/>
    <property type="match status" value="1"/>
</dbReference>
<evidence type="ECO:0000259" key="2">
    <source>
        <dbReference type="Pfam" id="PF08302"/>
    </source>
</evidence>
<dbReference type="PANTHER" id="PTHR32004:SF1">
    <property type="entry name" value="TRNA LIGASE"/>
    <property type="match status" value="1"/>
</dbReference>
<feature type="region of interest" description="Disordered" evidence="1">
    <location>
        <begin position="38"/>
        <end position="64"/>
    </location>
</feature>
<keyword evidence="4" id="KW-1185">Reference proteome</keyword>
<gene>
    <name evidence="3" type="ORF">NP233_g2815</name>
</gene>
<name>A0AAD5VXL7_9AGAR</name>
<dbReference type="AlphaFoldDB" id="A0AAD5VXL7"/>
<evidence type="ECO:0000256" key="1">
    <source>
        <dbReference type="SAM" id="MobiDB-lite"/>
    </source>
</evidence>
<sequence>MFGWGHTQSDDVKAKKSAPAFLQNVQKLLRKNDVVIADKKQPPKNNTARNCANSHPTSNPAPVSSRSTVLWMFLNTHEELTPAEVDASVDLELNEDTELEDMVGEAVDGLFKVKALVGEGGPLEGVEKPDAGRIREVVDYVVGSYQVQKNVAREKANQEKDAKKVKKQQGKPPRYFGLAPELNVQTFVDSVFSATTEGSEQDSQRVEAARFYEKLKAGKRVTDEPHITIVHKKQLPQDQDIWDTCVDVVNMDQPPKFECKLNKLLTDGRVMVLVVDTIQFPEKKDNMFSEEAWREAEKQGKEFVDALQEETKNRLHVTVGTENAGIMPVEGKMLVERWKRGERGGVSCVEFEEKVVGARLRGMFS</sequence>
<protein>
    <recommendedName>
        <fullName evidence="2">tRNA ligase phosphodiesterase domain-containing protein</fullName>
    </recommendedName>
</protein>
<evidence type="ECO:0000313" key="4">
    <source>
        <dbReference type="Proteomes" id="UP001213000"/>
    </source>
</evidence>
<dbReference type="Proteomes" id="UP001213000">
    <property type="component" value="Unassembled WGS sequence"/>
</dbReference>
<dbReference type="EMBL" id="JANIEX010000126">
    <property type="protein sequence ID" value="KAJ3572840.1"/>
    <property type="molecule type" value="Genomic_DNA"/>
</dbReference>
<evidence type="ECO:0000313" key="3">
    <source>
        <dbReference type="EMBL" id="KAJ3572840.1"/>
    </source>
</evidence>
<accession>A0AAD5VXL7</accession>
<dbReference type="GO" id="GO:0003972">
    <property type="term" value="F:RNA ligase (ATP) activity"/>
    <property type="evidence" value="ECO:0007669"/>
    <property type="project" value="InterPro"/>
</dbReference>
<reference evidence="3" key="1">
    <citation type="submission" date="2022-07" db="EMBL/GenBank/DDBJ databases">
        <title>Genome Sequence of Leucocoprinus birnbaumii.</title>
        <authorList>
            <person name="Buettner E."/>
        </authorList>
    </citation>
    <scope>NUCLEOTIDE SEQUENCE</scope>
    <source>
        <strain evidence="3">VT141</strain>
    </source>
</reference>
<comment type="caution">
    <text evidence="3">The sequence shown here is derived from an EMBL/GenBank/DDBJ whole genome shotgun (WGS) entry which is preliminary data.</text>
</comment>
<proteinExistence type="predicted"/>
<feature type="domain" description="tRNA ligase phosphodiesterase" evidence="2">
    <location>
        <begin position="127"/>
        <end position="356"/>
    </location>
</feature>
<dbReference type="GO" id="GO:0005634">
    <property type="term" value="C:nucleus"/>
    <property type="evidence" value="ECO:0007669"/>
    <property type="project" value="TreeGrafter"/>
</dbReference>
<dbReference type="InterPro" id="IPR015965">
    <property type="entry name" value="tRNA_lig_PDEase"/>
</dbReference>